<proteinExistence type="inferred from homology"/>
<dbReference type="InterPro" id="IPR029044">
    <property type="entry name" value="Nucleotide-diphossugar_trans"/>
</dbReference>
<accession>A0A382VCM6</accession>
<name>A0A382VCM6_9ZZZZ</name>
<reference evidence="5" key="1">
    <citation type="submission" date="2018-05" db="EMBL/GenBank/DDBJ databases">
        <authorList>
            <person name="Lanie J.A."/>
            <person name="Ng W.-L."/>
            <person name="Kazmierczak K.M."/>
            <person name="Andrzejewski T.M."/>
            <person name="Davidsen T.M."/>
            <person name="Wayne K.J."/>
            <person name="Tettelin H."/>
            <person name="Glass J.I."/>
            <person name="Rusch D."/>
            <person name="Podicherti R."/>
            <person name="Tsui H.-C.T."/>
            <person name="Winkler M.E."/>
        </authorList>
    </citation>
    <scope>NUCLEOTIDE SEQUENCE</scope>
</reference>
<evidence type="ECO:0000313" key="5">
    <source>
        <dbReference type="EMBL" id="SVD44200.1"/>
    </source>
</evidence>
<dbReference type="PANTHER" id="PTHR43179:SF12">
    <property type="entry name" value="GALACTOFURANOSYLTRANSFERASE GLFT2"/>
    <property type="match status" value="1"/>
</dbReference>
<dbReference type="SUPFAM" id="SSF53448">
    <property type="entry name" value="Nucleotide-diphospho-sugar transferases"/>
    <property type="match status" value="1"/>
</dbReference>
<evidence type="ECO:0000256" key="2">
    <source>
        <dbReference type="ARBA" id="ARBA00022676"/>
    </source>
</evidence>
<protein>
    <recommendedName>
        <fullName evidence="4">Glycosyltransferase 2-like domain-containing protein</fullName>
    </recommendedName>
</protein>
<dbReference type="CDD" id="cd04186">
    <property type="entry name" value="GT_2_like_c"/>
    <property type="match status" value="1"/>
</dbReference>
<comment type="similarity">
    <text evidence="1">Belongs to the glycosyltransferase 2 family.</text>
</comment>
<dbReference type="InterPro" id="IPR001173">
    <property type="entry name" value="Glyco_trans_2-like"/>
</dbReference>
<evidence type="ECO:0000256" key="1">
    <source>
        <dbReference type="ARBA" id="ARBA00006739"/>
    </source>
</evidence>
<gene>
    <name evidence="5" type="ORF">METZ01_LOCUS397054</name>
</gene>
<evidence type="ECO:0000256" key="3">
    <source>
        <dbReference type="ARBA" id="ARBA00022679"/>
    </source>
</evidence>
<keyword evidence="2" id="KW-0328">Glycosyltransferase</keyword>
<dbReference type="PANTHER" id="PTHR43179">
    <property type="entry name" value="RHAMNOSYLTRANSFERASE WBBL"/>
    <property type="match status" value="1"/>
</dbReference>
<dbReference type="AlphaFoldDB" id="A0A382VCM6"/>
<dbReference type="Gene3D" id="3.90.550.10">
    <property type="entry name" value="Spore Coat Polysaccharide Biosynthesis Protein SpsA, Chain A"/>
    <property type="match status" value="1"/>
</dbReference>
<dbReference type="EMBL" id="UINC01150899">
    <property type="protein sequence ID" value="SVD44200.1"/>
    <property type="molecule type" value="Genomic_DNA"/>
</dbReference>
<evidence type="ECO:0000259" key="4">
    <source>
        <dbReference type="Pfam" id="PF00535"/>
    </source>
</evidence>
<sequence>MSGGITLPLVSVIIPHYGGEGILRECLDSLDNTDYTELEIIVVDNNSSDDSAQIVQNEYPHVQLVQSEYNRGFAGGCNFGSQHAKGKYLLILNNDTTHVNDWIMRLVQRIESNNNISSVQPKIKDYKQPNYFDYAGGSGGFMDKYCSPFTRGRVFNTIEKDEGQHNDACRIFWASGTAFLTRKNIFDRLSGFDKTLFAHMEEIDYHW</sequence>
<dbReference type="GO" id="GO:0016757">
    <property type="term" value="F:glycosyltransferase activity"/>
    <property type="evidence" value="ECO:0007669"/>
    <property type="project" value="UniProtKB-KW"/>
</dbReference>
<feature type="non-terminal residue" evidence="5">
    <location>
        <position position="207"/>
    </location>
</feature>
<dbReference type="Pfam" id="PF00535">
    <property type="entry name" value="Glycos_transf_2"/>
    <property type="match status" value="1"/>
</dbReference>
<feature type="domain" description="Glycosyltransferase 2-like" evidence="4">
    <location>
        <begin position="11"/>
        <end position="188"/>
    </location>
</feature>
<keyword evidence="3" id="KW-0808">Transferase</keyword>
<organism evidence="5">
    <name type="scientific">marine metagenome</name>
    <dbReference type="NCBI Taxonomy" id="408172"/>
    <lineage>
        <taxon>unclassified sequences</taxon>
        <taxon>metagenomes</taxon>
        <taxon>ecological metagenomes</taxon>
    </lineage>
</organism>